<keyword evidence="1" id="KW-0732">Signal</keyword>
<dbReference type="EMBL" id="JACIEP010000006">
    <property type="protein sequence ID" value="MBB4036012.1"/>
    <property type="molecule type" value="Genomic_DNA"/>
</dbReference>
<evidence type="ECO:0000256" key="1">
    <source>
        <dbReference type="SAM" id="SignalP"/>
    </source>
</evidence>
<accession>A0A840CU32</accession>
<evidence type="ECO:0000313" key="3">
    <source>
        <dbReference type="Proteomes" id="UP000555103"/>
    </source>
</evidence>
<reference evidence="2 3" key="1">
    <citation type="submission" date="2020-08" db="EMBL/GenBank/DDBJ databases">
        <title>Genomic Encyclopedia of Type Strains, Phase IV (KMG-IV): sequencing the most valuable type-strain genomes for metagenomic binning, comparative biology and taxonomic classification.</title>
        <authorList>
            <person name="Goeker M."/>
        </authorList>
    </citation>
    <scope>NUCLEOTIDE SEQUENCE [LARGE SCALE GENOMIC DNA]</scope>
    <source>
        <strain evidence="2 3">DSM 104969</strain>
    </source>
</reference>
<protein>
    <submittedName>
        <fullName evidence="2">Uncharacterized protein</fullName>
    </submittedName>
</protein>
<evidence type="ECO:0000313" key="2">
    <source>
        <dbReference type="EMBL" id="MBB4036012.1"/>
    </source>
</evidence>
<dbReference type="Proteomes" id="UP000555103">
    <property type="component" value="Unassembled WGS sequence"/>
</dbReference>
<feature type="signal peptide" evidence="1">
    <location>
        <begin position="1"/>
        <end position="20"/>
    </location>
</feature>
<gene>
    <name evidence="2" type="ORF">GGR21_001913</name>
</gene>
<name>A0A840CU32_9BACT</name>
<sequence length="169" mass="19673">MKKALFVVVTSIFFSFSISAQDYNVPRNYKFDNKEDYSAYEPEVKETINWILQTPLGKEESKRKDANTFLIAWLTGSPAVSVDVNTDFITFFKANAELLVIYIAGWTKYSLENNYSKDKLQGYKAGIEASVEFYKKNKSYLKKDKEIEKFEKLIEKGKLEEEIKKKLKL</sequence>
<dbReference type="AlphaFoldDB" id="A0A840CU32"/>
<organism evidence="2 3">
    <name type="scientific">Dysgonomonas hofstadii</name>
    <dbReference type="NCBI Taxonomy" id="637886"/>
    <lineage>
        <taxon>Bacteria</taxon>
        <taxon>Pseudomonadati</taxon>
        <taxon>Bacteroidota</taxon>
        <taxon>Bacteroidia</taxon>
        <taxon>Bacteroidales</taxon>
        <taxon>Dysgonomonadaceae</taxon>
        <taxon>Dysgonomonas</taxon>
    </lineage>
</organism>
<comment type="caution">
    <text evidence="2">The sequence shown here is derived from an EMBL/GenBank/DDBJ whole genome shotgun (WGS) entry which is preliminary data.</text>
</comment>
<keyword evidence="3" id="KW-1185">Reference proteome</keyword>
<feature type="chain" id="PRO_5032746088" evidence="1">
    <location>
        <begin position="21"/>
        <end position="169"/>
    </location>
</feature>
<proteinExistence type="predicted"/>
<dbReference type="RefSeq" id="WP_183306930.1">
    <property type="nucleotide sequence ID" value="NZ_JACIEP010000006.1"/>
</dbReference>